<name>A0A6J5KP94_9CAUD</name>
<dbReference type="EMBL" id="LR796167">
    <property type="protein sequence ID" value="CAB4122982.1"/>
    <property type="molecule type" value="Genomic_DNA"/>
</dbReference>
<reference evidence="1" key="1">
    <citation type="submission" date="2020-04" db="EMBL/GenBank/DDBJ databases">
        <authorList>
            <person name="Chiriac C."/>
            <person name="Salcher M."/>
            <person name="Ghai R."/>
            <person name="Kavagutti S V."/>
        </authorList>
    </citation>
    <scope>NUCLEOTIDE SEQUENCE</scope>
</reference>
<proteinExistence type="predicted"/>
<organism evidence="1">
    <name type="scientific">uncultured Caudovirales phage</name>
    <dbReference type="NCBI Taxonomy" id="2100421"/>
    <lineage>
        <taxon>Viruses</taxon>
        <taxon>Duplodnaviria</taxon>
        <taxon>Heunggongvirae</taxon>
        <taxon>Uroviricota</taxon>
        <taxon>Caudoviricetes</taxon>
        <taxon>Peduoviridae</taxon>
        <taxon>Maltschvirus</taxon>
        <taxon>Maltschvirus maltsch</taxon>
    </lineage>
</organism>
<accession>A0A6J5KP94</accession>
<sequence>MKIFSMSVYGENPRYITGAFRQIELCQKFFPNWQIRIYTDNFDTFSSVTDQVTLAHGDPNVFGMFWRFLPMFESPDNIVIVRDSDSRVTMREQLAVNEWISSTQSFHTMRDHDAHYEWPIIGTMFGYKGQLSDSLYNSMINHQGNHYYTADQVWLRDCVWPTVKDDAMIHCMNSNTWFSYTRKLLKTPYSFCGNGYYENDMPIYPPSLAPGWQITDADKFDEGIMNKDRIF</sequence>
<gene>
    <name evidence="1" type="ORF">UFOVP29_141</name>
</gene>
<evidence type="ECO:0000313" key="1">
    <source>
        <dbReference type="EMBL" id="CAB4122982.1"/>
    </source>
</evidence>
<protein>
    <submittedName>
        <fullName evidence="1">Uncharacterized protein</fullName>
    </submittedName>
</protein>